<dbReference type="AlphaFoldDB" id="U2KH77"/>
<sequence>MSLGLKISVINNNYFVANNATLEKVSLCPYTIGKETLPVKSFELQ</sequence>
<name>U2KH77_9STRE</name>
<evidence type="ECO:0000313" key="2">
    <source>
        <dbReference type="Proteomes" id="UP000016617"/>
    </source>
</evidence>
<organism evidence="1 2">
    <name type="scientific">Streptococcus sobrinus W1703</name>
    <dbReference type="NCBI Taxonomy" id="1227275"/>
    <lineage>
        <taxon>Bacteria</taxon>
        <taxon>Bacillati</taxon>
        <taxon>Bacillota</taxon>
        <taxon>Bacilli</taxon>
        <taxon>Lactobacillales</taxon>
        <taxon>Streptococcaceae</taxon>
        <taxon>Streptococcus</taxon>
    </lineage>
</organism>
<dbReference type="Proteomes" id="UP000016617">
    <property type="component" value="Unassembled WGS sequence"/>
</dbReference>
<dbReference type="EMBL" id="AWVA01000055">
    <property type="protein sequence ID" value="ERJ76514.1"/>
    <property type="molecule type" value="Genomic_DNA"/>
</dbReference>
<accession>U2KH77</accession>
<comment type="caution">
    <text evidence="1">The sequence shown here is derived from an EMBL/GenBank/DDBJ whole genome shotgun (WGS) entry which is preliminary data.</text>
</comment>
<dbReference type="HOGENOM" id="CLU_3206032_0_0_9"/>
<reference evidence="1 2" key="1">
    <citation type="submission" date="2013-06" db="EMBL/GenBank/DDBJ databases">
        <authorList>
            <person name="Weinstock G."/>
            <person name="Sodergren E."/>
            <person name="Lobos E.A."/>
            <person name="Fulton L."/>
            <person name="Fulton R."/>
            <person name="Courtney L."/>
            <person name="Fronick C."/>
            <person name="O'Laughlin M."/>
            <person name="Godfrey J."/>
            <person name="Wilson R.M."/>
            <person name="Miner T."/>
            <person name="Farmer C."/>
            <person name="Delehaunty K."/>
            <person name="Cordes M."/>
            <person name="Minx P."/>
            <person name="Tomlinson C."/>
            <person name="Chen J."/>
            <person name="Wollam A."/>
            <person name="Pepin K.H."/>
            <person name="Bhonagiri V."/>
            <person name="Zhang X."/>
            <person name="Warren W."/>
            <person name="Mitreva M."/>
            <person name="Mardis E.R."/>
            <person name="Wilson R.K."/>
        </authorList>
    </citation>
    <scope>NUCLEOTIDE SEQUENCE [LARGE SCALE GENOMIC DNA]</scope>
    <source>
        <strain evidence="1 2">W1703</strain>
    </source>
</reference>
<proteinExistence type="predicted"/>
<gene>
    <name evidence="1" type="ORF">HMPREF1557_00905</name>
</gene>
<protein>
    <submittedName>
        <fullName evidence="1">Uncharacterized protein</fullName>
    </submittedName>
</protein>
<evidence type="ECO:0000313" key="1">
    <source>
        <dbReference type="EMBL" id="ERJ76514.1"/>
    </source>
</evidence>